<keyword evidence="5" id="KW-0539">Nucleus</keyword>
<dbReference type="GO" id="GO:0008270">
    <property type="term" value="F:zinc ion binding"/>
    <property type="evidence" value="ECO:0007669"/>
    <property type="project" value="UniProtKB-KW"/>
</dbReference>
<dbReference type="EMBL" id="WTPW01001282">
    <property type="protein sequence ID" value="KAF0445387.1"/>
    <property type="molecule type" value="Genomic_DNA"/>
</dbReference>
<evidence type="ECO:0000313" key="7">
    <source>
        <dbReference type="Proteomes" id="UP000439903"/>
    </source>
</evidence>
<dbReference type="OrthoDB" id="2418406at2759"/>
<sequence length="599" mass="69795">MTGYKRNQDSFQASNLNDNGNNLITIIENNDKESICWKYFEPFKVPSENGTITKCTISGCTQRYKWCGSTSNLVGHLKNKHGITKSSTSISSTMSTVKTINSGPEINIPLLKFIVSSGAPFSIVDNLKSAGFVNPIIELSTSNIIEDQINKAYNRLFLQLKLKAQQETTITVSIHETTADAKFYISYIVITCNWLTKDFEPHKILLLANKYYSETEEDKDFFGDIIDGLEKWELTNLKFYYEYDNTDFIERLWYRQEEDLLQDAIPLCTNKYNYFSDLKILIQRTLKLWARENAYNQEMVEIVKAIKNATDNLCDVVSFLKIDTVKREIQNMQITFNYPTINCECIYHKIAFIKLMEKPFIQLVNNYNSYEVFIIREKGKRFKELMLDSLPFGIFPKLLQLFKPLEYITCSYHKISTEEYTDIVGKIIINSENMLRELHFSDDLEYKVIKSLLASVPLCFDLYFKQLGLFLDPRSNSDEISTEVKKYALIKCKAYYLKNIFSYDLDKSIQASDKELECYINRPQSSYINPYEWWQGSKQMLPGLAALAREYLPTLTVDKEDPIKNLDKLITTYNNNDDDNMAEKIAFLQYNMKYIDLYL</sequence>
<dbReference type="GO" id="GO:0005634">
    <property type="term" value="C:nucleus"/>
    <property type="evidence" value="ECO:0007669"/>
    <property type="project" value="UniProtKB-SubCell"/>
</dbReference>
<dbReference type="PANTHER" id="PTHR46481:SF10">
    <property type="entry name" value="ZINC FINGER BED DOMAIN-CONTAINING PROTEIN 39"/>
    <property type="match status" value="1"/>
</dbReference>
<evidence type="ECO:0000256" key="2">
    <source>
        <dbReference type="ARBA" id="ARBA00022723"/>
    </source>
</evidence>
<protein>
    <submittedName>
        <fullName evidence="6">Zinc finger bed domain-containing protein 4-like</fullName>
    </submittedName>
</protein>
<dbReference type="Proteomes" id="UP000439903">
    <property type="component" value="Unassembled WGS sequence"/>
</dbReference>
<dbReference type="PANTHER" id="PTHR46481">
    <property type="entry name" value="ZINC FINGER BED DOMAIN-CONTAINING PROTEIN 4"/>
    <property type="match status" value="1"/>
</dbReference>
<evidence type="ECO:0000256" key="1">
    <source>
        <dbReference type="ARBA" id="ARBA00004123"/>
    </source>
</evidence>
<organism evidence="6 7">
    <name type="scientific">Gigaspora margarita</name>
    <dbReference type="NCBI Taxonomy" id="4874"/>
    <lineage>
        <taxon>Eukaryota</taxon>
        <taxon>Fungi</taxon>
        <taxon>Fungi incertae sedis</taxon>
        <taxon>Mucoromycota</taxon>
        <taxon>Glomeromycotina</taxon>
        <taxon>Glomeromycetes</taxon>
        <taxon>Diversisporales</taxon>
        <taxon>Gigasporaceae</taxon>
        <taxon>Gigaspora</taxon>
    </lineage>
</organism>
<keyword evidence="7" id="KW-1185">Reference proteome</keyword>
<accession>A0A8H4A7U7</accession>
<dbReference type="InterPro" id="IPR052035">
    <property type="entry name" value="ZnF_BED_domain_contain"/>
</dbReference>
<proteinExistence type="predicted"/>
<comment type="subcellular location">
    <subcellularLocation>
        <location evidence="1">Nucleus</location>
    </subcellularLocation>
</comment>
<evidence type="ECO:0000256" key="3">
    <source>
        <dbReference type="ARBA" id="ARBA00022771"/>
    </source>
</evidence>
<comment type="caution">
    <text evidence="6">The sequence shown here is derived from an EMBL/GenBank/DDBJ whole genome shotgun (WGS) entry which is preliminary data.</text>
</comment>
<keyword evidence="2" id="KW-0479">Metal-binding</keyword>
<reference evidence="6 7" key="1">
    <citation type="journal article" date="2019" name="Environ. Microbiol.">
        <title>At the nexus of three kingdoms: the genome of the mycorrhizal fungus Gigaspora margarita provides insights into plant, endobacterial and fungal interactions.</title>
        <authorList>
            <person name="Venice F."/>
            <person name="Ghignone S."/>
            <person name="Salvioli di Fossalunga A."/>
            <person name="Amselem J."/>
            <person name="Novero M."/>
            <person name="Xianan X."/>
            <person name="Sedzielewska Toro K."/>
            <person name="Morin E."/>
            <person name="Lipzen A."/>
            <person name="Grigoriev I.V."/>
            <person name="Henrissat B."/>
            <person name="Martin F.M."/>
            <person name="Bonfante P."/>
        </authorList>
    </citation>
    <scope>NUCLEOTIDE SEQUENCE [LARGE SCALE GENOMIC DNA]</scope>
    <source>
        <strain evidence="6 7">BEG34</strain>
    </source>
</reference>
<name>A0A8H4A7U7_GIGMA</name>
<dbReference type="AlphaFoldDB" id="A0A8H4A7U7"/>
<evidence type="ECO:0000256" key="4">
    <source>
        <dbReference type="ARBA" id="ARBA00022833"/>
    </source>
</evidence>
<evidence type="ECO:0000256" key="5">
    <source>
        <dbReference type="ARBA" id="ARBA00023242"/>
    </source>
</evidence>
<keyword evidence="3" id="KW-0863">Zinc-finger</keyword>
<gene>
    <name evidence="6" type="ORF">F8M41_003226</name>
</gene>
<keyword evidence="4" id="KW-0862">Zinc</keyword>
<evidence type="ECO:0000313" key="6">
    <source>
        <dbReference type="EMBL" id="KAF0445387.1"/>
    </source>
</evidence>